<dbReference type="PANTHER" id="PTHR11256">
    <property type="entry name" value="BCL-2 RELATED"/>
    <property type="match status" value="1"/>
</dbReference>
<dbReference type="CDD" id="cd06845">
    <property type="entry name" value="Bcl-2_like"/>
    <property type="match status" value="1"/>
</dbReference>
<evidence type="ECO:0000259" key="7">
    <source>
        <dbReference type="SMART" id="SM00337"/>
    </source>
</evidence>
<dbReference type="InterPro" id="IPR002475">
    <property type="entry name" value="Bcl2-like"/>
</dbReference>
<name>A0AAD5FNM1_SILAS</name>
<dbReference type="SUPFAM" id="SSF56854">
    <property type="entry name" value="Bcl-2 inhibitors of programmed cell death"/>
    <property type="match status" value="1"/>
</dbReference>
<gene>
    <name evidence="8" type="ORF">C0J50_16731</name>
</gene>
<evidence type="ECO:0000256" key="2">
    <source>
        <dbReference type="ARBA" id="ARBA00009458"/>
    </source>
</evidence>
<comment type="similarity">
    <text evidence="2">Belongs to the Bcl-2 family.</text>
</comment>
<dbReference type="PROSITE" id="PS50062">
    <property type="entry name" value="BCL2_FAMILY"/>
    <property type="match status" value="1"/>
</dbReference>
<keyword evidence="4" id="KW-0053">Apoptosis</keyword>
<feature type="non-terminal residue" evidence="8">
    <location>
        <position position="211"/>
    </location>
</feature>
<keyword evidence="3" id="KW-0812">Transmembrane</keyword>
<evidence type="ECO:0000313" key="9">
    <source>
        <dbReference type="Proteomes" id="UP001205998"/>
    </source>
</evidence>
<reference evidence="8" key="1">
    <citation type="submission" date="2018-07" db="EMBL/GenBank/DDBJ databases">
        <title>Comparative genomics of catfishes provides insights into carnivory and benthic adaptation.</title>
        <authorList>
            <person name="Zhang Y."/>
            <person name="Wang D."/>
            <person name="Peng Z."/>
            <person name="Zheng S."/>
            <person name="Shao F."/>
            <person name="Tao W."/>
        </authorList>
    </citation>
    <scope>NUCLEOTIDE SEQUENCE</scope>
    <source>
        <strain evidence="8">Chongqing</strain>
    </source>
</reference>
<keyword evidence="9" id="KW-1185">Reference proteome</keyword>
<dbReference type="Proteomes" id="UP001205998">
    <property type="component" value="Unassembled WGS sequence"/>
</dbReference>
<dbReference type="InterPro" id="IPR046371">
    <property type="entry name" value="Bcl-2_BH1-3"/>
</dbReference>
<proteinExistence type="inferred from homology"/>
<sequence length="211" mass="23637">EISKAASLFRCLEDMEMFEHISTDSELVFQAKILCRAFMYSRITREGLSWSWVQAASPGAPAALTYSALVLLKLGDELENLRPHVYRNVAKQLNISVAMEAVVSDAFLSVANEIISLGITWGKVVAVFAVAGGLAVDCVGQERPAVVHTIEESMGEFVRKSLVPWLRKRGGWGDISNCVRKVESRTKTHWYSSVTLTWRHVVKIIYIYLMK</sequence>
<dbReference type="GO" id="GO:0001836">
    <property type="term" value="P:release of cytochrome c from mitochondria"/>
    <property type="evidence" value="ECO:0007669"/>
    <property type="project" value="TreeGrafter"/>
</dbReference>
<keyword evidence="6" id="KW-0472">Membrane</keyword>
<dbReference type="GO" id="GO:0005741">
    <property type="term" value="C:mitochondrial outer membrane"/>
    <property type="evidence" value="ECO:0007669"/>
    <property type="project" value="TreeGrafter"/>
</dbReference>
<dbReference type="GO" id="GO:0008630">
    <property type="term" value="P:intrinsic apoptotic signaling pathway in response to DNA damage"/>
    <property type="evidence" value="ECO:0007669"/>
    <property type="project" value="TreeGrafter"/>
</dbReference>
<keyword evidence="5" id="KW-1133">Transmembrane helix</keyword>
<evidence type="ECO:0000256" key="6">
    <source>
        <dbReference type="ARBA" id="ARBA00023136"/>
    </source>
</evidence>
<dbReference type="SMART" id="SM00337">
    <property type="entry name" value="BCL"/>
    <property type="match status" value="1"/>
</dbReference>
<evidence type="ECO:0000256" key="5">
    <source>
        <dbReference type="ARBA" id="ARBA00022989"/>
    </source>
</evidence>
<evidence type="ECO:0000313" key="8">
    <source>
        <dbReference type="EMBL" id="KAI5623695.1"/>
    </source>
</evidence>
<organism evidence="8 9">
    <name type="scientific">Silurus asotus</name>
    <name type="common">Amur catfish</name>
    <name type="synonym">Parasilurus asotus</name>
    <dbReference type="NCBI Taxonomy" id="30991"/>
    <lineage>
        <taxon>Eukaryota</taxon>
        <taxon>Metazoa</taxon>
        <taxon>Chordata</taxon>
        <taxon>Craniata</taxon>
        <taxon>Vertebrata</taxon>
        <taxon>Euteleostomi</taxon>
        <taxon>Actinopterygii</taxon>
        <taxon>Neopterygii</taxon>
        <taxon>Teleostei</taxon>
        <taxon>Ostariophysi</taxon>
        <taxon>Siluriformes</taxon>
        <taxon>Siluridae</taxon>
        <taxon>Silurus</taxon>
    </lineage>
</organism>
<evidence type="ECO:0000256" key="4">
    <source>
        <dbReference type="ARBA" id="ARBA00022703"/>
    </source>
</evidence>
<dbReference type="PRINTS" id="PR01862">
    <property type="entry name" value="BCL2FAMILY"/>
</dbReference>
<dbReference type="AlphaFoldDB" id="A0AAD5FNM1"/>
<protein>
    <submittedName>
        <fullName evidence="8">Bcl-2-related ovarian killer protein-like B</fullName>
    </submittedName>
</protein>
<feature type="domain" description="Bcl-2 Bcl-2 homology region 1-3" evidence="7">
    <location>
        <begin position="71"/>
        <end position="172"/>
    </location>
</feature>
<dbReference type="GO" id="GO:0097192">
    <property type="term" value="P:extrinsic apoptotic signaling pathway in absence of ligand"/>
    <property type="evidence" value="ECO:0007669"/>
    <property type="project" value="TreeGrafter"/>
</dbReference>
<dbReference type="EMBL" id="MU551599">
    <property type="protein sequence ID" value="KAI5623695.1"/>
    <property type="molecule type" value="Genomic_DNA"/>
</dbReference>
<dbReference type="InterPro" id="IPR036834">
    <property type="entry name" value="Bcl-2-like_sf"/>
</dbReference>
<dbReference type="Pfam" id="PF00452">
    <property type="entry name" value="Bcl-2"/>
    <property type="match status" value="1"/>
</dbReference>
<feature type="non-terminal residue" evidence="8">
    <location>
        <position position="1"/>
    </location>
</feature>
<dbReference type="GO" id="GO:0042981">
    <property type="term" value="P:regulation of apoptotic process"/>
    <property type="evidence" value="ECO:0007669"/>
    <property type="project" value="InterPro"/>
</dbReference>
<dbReference type="Gene3D" id="1.10.437.10">
    <property type="entry name" value="Blc2-like"/>
    <property type="match status" value="1"/>
</dbReference>
<accession>A0AAD5FNM1</accession>
<comment type="subcellular location">
    <subcellularLocation>
        <location evidence="1">Membrane</location>
        <topology evidence="1">Single-pass membrane protein</topology>
    </subcellularLocation>
</comment>
<dbReference type="InterPro" id="IPR026298">
    <property type="entry name" value="Bcl-2_fam"/>
</dbReference>
<evidence type="ECO:0000256" key="3">
    <source>
        <dbReference type="ARBA" id="ARBA00022692"/>
    </source>
</evidence>
<evidence type="ECO:0000256" key="1">
    <source>
        <dbReference type="ARBA" id="ARBA00004167"/>
    </source>
</evidence>
<dbReference type="PANTHER" id="PTHR11256:SF48">
    <property type="entry name" value="BCL-2-RELATED OVARIAN KILLER PROTEIN"/>
    <property type="match status" value="1"/>
</dbReference>
<dbReference type="GO" id="GO:0051400">
    <property type="term" value="F:BH domain binding"/>
    <property type="evidence" value="ECO:0007669"/>
    <property type="project" value="TreeGrafter"/>
</dbReference>
<comment type="caution">
    <text evidence="8">The sequence shown here is derived from an EMBL/GenBank/DDBJ whole genome shotgun (WGS) entry which is preliminary data.</text>
</comment>